<sequence length="315" mass="34846">MARNSVQFQKGLSGPEFEQQYGSEEACREALFRWRWLEGFECPICGEQRHSAIRSRQLFQCSACRRQTSLTAGTIFAATKVALRTWFRAIHHVTQTKQGISSIELARRLGVTQSTAWTIKHKLGQVMLERDAEKLLAGRIELDDAYLGGERSGGKRGRGSPGKTPFLAAVETTPEGKPVRLKLHRVTSFCSRAVEGFAKRSLHPTCEVVSDGLGCFAADSKAGCQHTVIKTGSGARAARTPAFKWVKTALGNIKAAITGTYRSIAPKHVPRYLAEFEYRFNRRYDLAAMLPRLATAAAQTPPMPYRMLKLADVSA</sequence>
<dbReference type="Pfam" id="PF12762">
    <property type="entry name" value="DDE_Tnp_IS1595"/>
    <property type="match status" value="1"/>
</dbReference>
<feature type="domain" description="ISXO2-like transposase" evidence="1">
    <location>
        <begin position="135"/>
        <end position="281"/>
    </location>
</feature>
<dbReference type="EMBL" id="RCZP01000042">
    <property type="protein sequence ID" value="TPG46041.1"/>
    <property type="molecule type" value="Genomic_DNA"/>
</dbReference>
<reference evidence="2 3" key="1">
    <citation type="journal article" date="2019" name="Environ. Microbiol.">
        <title>Species interactions and distinct microbial communities in high Arctic permafrost affected cryosols are associated with the CH4 and CO2 gas fluxes.</title>
        <authorList>
            <person name="Altshuler I."/>
            <person name="Hamel J."/>
            <person name="Turney S."/>
            <person name="Magnuson E."/>
            <person name="Levesque R."/>
            <person name="Greer C."/>
            <person name="Whyte L.G."/>
        </authorList>
    </citation>
    <scope>NUCLEOTIDE SEQUENCE [LARGE SCALE GENOMIC DNA]</scope>
    <source>
        <strain evidence="2 3">S9.3B</strain>
    </source>
</reference>
<dbReference type="Proteomes" id="UP000317078">
    <property type="component" value="Unassembled WGS sequence"/>
</dbReference>
<dbReference type="SMART" id="SM01126">
    <property type="entry name" value="DDE_Tnp_IS1595"/>
    <property type="match status" value="1"/>
</dbReference>
<dbReference type="NCBIfam" id="NF033547">
    <property type="entry name" value="transpos_IS1595"/>
    <property type="match status" value="1"/>
</dbReference>
<protein>
    <submittedName>
        <fullName evidence="2">IS1595 family transposase</fullName>
    </submittedName>
</protein>
<name>A0A502F9N5_9PROT</name>
<dbReference type="OrthoDB" id="271821at2"/>
<accession>A0A502F9N5</accession>
<organism evidence="2 3">
    <name type="scientific">Muricoccus nepalensis</name>
    <dbReference type="NCBI Taxonomy" id="1854500"/>
    <lineage>
        <taxon>Bacteria</taxon>
        <taxon>Pseudomonadati</taxon>
        <taxon>Pseudomonadota</taxon>
        <taxon>Alphaproteobacteria</taxon>
        <taxon>Acetobacterales</taxon>
        <taxon>Roseomonadaceae</taxon>
        <taxon>Muricoccus</taxon>
    </lineage>
</organism>
<gene>
    <name evidence="2" type="ORF">EAH89_25275</name>
</gene>
<keyword evidence="3" id="KW-1185">Reference proteome</keyword>
<dbReference type="AlphaFoldDB" id="A0A502F9N5"/>
<evidence type="ECO:0000313" key="2">
    <source>
        <dbReference type="EMBL" id="TPG46041.1"/>
    </source>
</evidence>
<proteinExistence type="predicted"/>
<comment type="caution">
    <text evidence="2">The sequence shown here is derived from an EMBL/GenBank/DDBJ whole genome shotgun (WGS) entry which is preliminary data.</text>
</comment>
<evidence type="ECO:0000313" key="3">
    <source>
        <dbReference type="Proteomes" id="UP000317078"/>
    </source>
</evidence>
<dbReference type="Pfam" id="PF12760">
    <property type="entry name" value="Zn_ribbon_IS1595"/>
    <property type="match status" value="1"/>
</dbReference>
<dbReference type="RefSeq" id="WP_140886499.1">
    <property type="nucleotide sequence ID" value="NZ_RCZP01000042.1"/>
</dbReference>
<evidence type="ECO:0000259" key="1">
    <source>
        <dbReference type="SMART" id="SM01126"/>
    </source>
</evidence>
<dbReference type="InterPro" id="IPR024445">
    <property type="entry name" value="Tnp_ISXO2-like"/>
</dbReference>
<dbReference type="InterPro" id="IPR024442">
    <property type="entry name" value="Transposase_Zn_ribbon"/>
</dbReference>